<dbReference type="STRING" id="213810.RUM_20400"/>
<evidence type="ECO:0000256" key="8">
    <source>
        <dbReference type="ARBA" id="ARBA00023154"/>
    </source>
</evidence>
<dbReference type="SUPFAM" id="SSF55347">
    <property type="entry name" value="Glyceraldehyde-3-phosphate dehydrogenase-like, C-terminal domain"/>
    <property type="match status" value="1"/>
</dbReference>
<evidence type="ECO:0000256" key="3">
    <source>
        <dbReference type="ARBA" id="ARBA00022605"/>
    </source>
</evidence>
<dbReference type="GO" id="GO:0005829">
    <property type="term" value="C:cytosol"/>
    <property type="evidence" value="ECO:0007669"/>
    <property type="project" value="TreeGrafter"/>
</dbReference>
<dbReference type="HAMAP" id="MF_00102">
    <property type="entry name" value="DapB"/>
    <property type="match status" value="1"/>
</dbReference>
<evidence type="ECO:0000256" key="7">
    <source>
        <dbReference type="ARBA" id="ARBA00023027"/>
    </source>
</evidence>
<comment type="catalytic activity">
    <reaction evidence="9">
        <text>(S)-2,3,4,5-tetrahydrodipicolinate + NADP(+) + H2O = (2S,4S)-4-hydroxy-2,3,4,5-tetrahydrodipicolinate + NADPH + H(+)</text>
        <dbReference type="Rhea" id="RHEA:35331"/>
        <dbReference type="ChEBI" id="CHEBI:15377"/>
        <dbReference type="ChEBI" id="CHEBI:15378"/>
        <dbReference type="ChEBI" id="CHEBI:16845"/>
        <dbReference type="ChEBI" id="CHEBI:57783"/>
        <dbReference type="ChEBI" id="CHEBI:58349"/>
        <dbReference type="ChEBI" id="CHEBI:67139"/>
        <dbReference type="EC" id="1.17.1.8"/>
    </reaction>
</comment>
<dbReference type="InterPro" id="IPR023940">
    <property type="entry name" value="DHDPR_bac"/>
</dbReference>
<comment type="function">
    <text evidence="9">Catalyzes the conversion of 4-hydroxy-tetrahydrodipicolinate (HTPA) to tetrahydrodipicolinate.</text>
</comment>
<evidence type="ECO:0000256" key="9">
    <source>
        <dbReference type="HAMAP-Rule" id="MF_00102"/>
    </source>
</evidence>
<comment type="caution">
    <text evidence="9">Lacks conserved residue(s) required for the propagation of feature annotation.</text>
</comment>
<feature type="binding site" evidence="9">
    <location>
        <position position="48"/>
    </location>
    <ligand>
        <name>NADP(+)</name>
        <dbReference type="ChEBI" id="CHEBI:58349"/>
    </ligand>
</feature>
<dbReference type="GO" id="GO:0019877">
    <property type="term" value="P:diaminopimelate biosynthetic process"/>
    <property type="evidence" value="ECO:0007669"/>
    <property type="project" value="UniProtKB-UniRule"/>
</dbReference>
<keyword evidence="7 9" id="KW-0520">NAD</keyword>
<comment type="pathway">
    <text evidence="9">Amino-acid biosynthesis; L-lysine biosynthesis via DAP pathway; (S)-tetrahydrodipicolinate from L-aspartate: step 4/4.</text>
</comment>
<sequence length="253" mass="27449">MTNITICGANGKMGHTIYQCVQERADCRIISGIDLNTTAYADFPIVSKPEELPEKPDVIVDYSHPSTLEGLLAYCLSTGTAAVFATTGYTDEQIASIKEAAKQIPVFFSWNMSLGINLLVSLAKKATALLGDQFDVEIIEKHHNQKIDAPSGTALMIANAINETMAVPHQYVYDRHSRRCKRDKNEIGIHAIRGGTIVGEHEVLFAGHDETITISHSAASKGVFAVGSINAAVFLQGKKAGLYDMNDLINERG</sequence>
<evidence type="ECO:0000256" key="4">
    <source>
        <dbReference type="ARBA" id="ARBA00022857"/>
    </source>
</evidence>
<keyword evidence="2 9" id="KW-0963">Cytoplasm</keyword>
<dbReference type="InterPro" id="IPR036291">
    <property type="entry name" value="NAD(P)-bd_dom_sf"/>
</dbReference>
<evidence type="ECO:0000256" key="10">
    <source>
        <dbReference type="NCBIfam" id="TIGR00036"/>
    </source>
</evidence>
<comment type="caution">
    <text evidence="9">Was originally thought to be a dihydrodipicolinate reductase (DHDPR), catalyzing the conversion of dihydrodipicolinate to tetrahydrodipicolinate. However, it was shown in E.coli that the substrate of the enzymatic reaction is not dihydrodipicolinate (DHDP) but in fact (2S,4S)-4-hydroxy-2,3,4,5-tetrahydrodipicolinic acid (HTPA), the product released by the DapA-catalyzed reaction.</text>
</comment>
<evidence type="ECO:0000313" key="13">
    <source>
        <dbReference type="EMBL" id="CBL18066.1"/>
    </source>
</evidence>
<feature type="active site" description="Proton donor" evidence="9">
    <location>
        <position position="146"/>
    </location>
</feature>
<dbReference type="Gene3D" id="3.30.360.10">
    <property type="entry name" value="Dihydrodipicolinate Reductase, domain 2"/>
    <property type="match status" value="1"/>
</dbReference>
<dbReference type="GO" id="GO:0016726">
    <property type="term" value="F:oxidoreductase activity, acting on CH or CH2 groups, NAD or NADP as acceptor"/>
    <property type="evidence" value="ECO:0007669"/>
    <property type="project" value="UniProtKB-UniRule"/>
</dbReference>
<proteinExistence type="inferred from homology"/>
<keyword evidence="6 9" id="KW-0560">Oxidoreductase</keyword>
<reference evidence="13" key="2">
    <citation type="submission" date="2010-03" db="EMBL/GenBank/DDBJ databases">
        <authorList>
            <person name="Pajon A."/>
        </authorList>
    </citation>
    <scope>NUCLEOTIDE SEQUENCE</scope>
    <source>
        <strain evidence="13">Type strain: 18P13</strain>
    </source>
</reference>
<feature type="binding site" evidence="9">
    <location>
        <begin position="85"/>
        <end position="87"/>
    </location>
    <ligand>
        <name>NAD(+)</name>
        <dbReference type="ChEBI" id="CHEBI:57540"/>
    </ligand>
</feature>
<dbReference type="HOGENOM" id="CLU_047479_2_2_9"/>
<dbReference type="RefSeq" id="WP_015558972.1">
    <property type="nucleotide sequence ID" value="NC_021039.1"/>
</dbReference>
<dbReference type="Gene3D" id="3.40.50.720">
    <property type="entry name" value="NAD(P)-binding Rossmann-like Domain"/>
    <property type="match status" value="1"/>
</dbReference>
<dbReference type="GO" id="GO:0008839">
    <property type="term" value="F:4-hydroxy-tetrahydrodipicolinate reductase"/>
    <property type="evidence" value="ECO:0007669"/>
    <property type="project" value="UniProtKB-UniRule"/>
</dbReference>
<dbReference type="CDD" id="cd02274">
    <property type="entry name" value="DHDPR_N"/>
    <property type="match status" value="1"/>
</dbReference>
<dbReference type="PROSITE" id="PS01298">
    <property type="entry name" value="DAPB"/>
    <property type="match status" value="1"/>
</dbReference>
<evidence type="ECO:0000256" key="1">
    <source>
        <dbReference type="ARBA" id="ARBA00006642"/>
    </source>
</evidence>
<feature type="binding site" evidence="9">
    <location>
        <begin position="109"/>
        <end position="112"/>
    </location>
    <ligand>
        <name>NAD(+)</name>
        <dbReference type="ChEBI" id="CHEBI:57540"/>
    </ligand>
</feature>
<organism evidence="13 14">
    <name type="scientific">Ruminococcus champanellensis (strain DSM 18848 / JCM 17042 / KCTC 15320 / 18P13)</name>
    <dbReference type="NCBI Taxonomy" id="213810"/>
    <lineage>
        <taxon>Bacteria</taxon>
        <taxon>Bacillati</taxon>
        <taxon>Bacillota</taxon>
        <taxon>Clostridia</taxon>
        <taxon>Eubacteriales</taxon>
        <taxon>Oscillospiraceae</taxon>
        <taxon>Ruminococcus</taxon>
    </lineage>
</organism>
<dbReference type="UniPathway" id="UPA00034">
    <property type="reaction ID" value="UER00018"/>
</dbReference>
<feature type="binding site" evidence="9">
    <location>
        <begin position="152"/>
        <end position="153"/>
    </location>
    <ligand>
        <name>(S)-2,3,4,5-tetrahydrodipicolinate</name>
        <dbReference type="ChEBI" id="CHEBI:16845"/>
    </ligand>
</feature>
<feature type="active site" description="Proton donor/acceptor" evidence="9">
    <location>
        <position position="142"/>
    </location>
</feature>
<dbReference type="GeneID" id="83156704"/>
<dbReference type="GO" id="GO:0051287">
    <property type="term" value="F:NAD binding"/>
    <property type="evidence" value="ECO:0007669"/>
    <property type="project" value="UniProtKB-UniRule"/>
</dbReference>
<comment type="subunit">
    <text evidence="9">Homotetramer.</text>
</comment>
<evidence type="ECO:0000256" key="2">
    <source>
        <dbReference type="ARBA" id="ARBA00022490"/>
    </source>
</evidence>
<dbReference type="AlphaFoldDB" id="D4LEM1"/>
<comment type="subcellular location">
    <subcellularLocation>
        <location evidence="9">Cytoplasm</location>
    </subcellularLocation>
</comment>
<dbReference type="Pfam" id="PF05173">
    <property type="entry name" value="DapB_C"/>
    <property type="match status" value="1"/>
</dbReference>
<feature type="binding site" evidence="9">
    <location>
        <begin position="8"/>
        <end position="13"/>
    </location>
    <ligand>
        <name>NAD(+)</name>
        <dbReference type="ChEBI" id="CHEBI:57540"/>
    </ligand>
</feature>
<keyword evidence="14" id="KW-1185">Reference proteome</keyword>
<dbReference type="NCBIfam" id="TIGR00036">
    <property type="entry name" value="dapB"/>
    <property type="match status" value="1"/>
</dbReference>
<evidence type="ECO:0000256" key="6">
    <source>
        <dbReference type="ARBA" id="ARBA00023002"/>
    </source>
</evidence>
<dbReference type="EC" id="1.17.1.8" evidence="9 10"/>
<comment type="similarity">
    <text evidence="1 9">Belongs to the DapB family.</text>
</comment>
<evidence type="ECO:0000259" key="11">
    <source>
        <dbReference type="Pfam" id="PF01113"/>
    </source>
</evidence>
<dbReference type="GO" id="GO:0050661">
    <property type="term" value="F:NADP binding"/>
    <property type="evidence" value="ECO:0007669"/>
    <property type="project" value="UniProtKB-UniRule"/>
</dbReference>
<dbReference type="Pfam" id="PF01113">
    <property type="entry name" value="DapB_N"/>
    <property type="match status" value="1"/>
</dbReference>
<dbReference type="PANTHER" id="PTHR20836">
    <property type="entry name" value="DIHYDRODIPICOLINATE REDUCTASE"/>
    <property type="match status" value="1"/>
</dbReference>
<feature type="domain" description="Dihydrodipicolinate reductase C-terminal" evidence="12">
    <location>
        <begin position="115"/>
        <end position="248"/>
    </location>
</feature>
<dbReference type="PIRSF" id="PIRSF000161">
    <property type="entry name" value="DHPR"/>
    <property type="match status" value="1"/>
</dbReference>
<keyword evidence="8 9" id="KW-0457">Lysine biosynthesis</keyword>
<keyword evidence="5 9" id="KW-0220">Diaminopimelate biosynthesis</keyword>
<dbReference type="FunFam" id="3.30.360.10:FF:000009">
    <property type="entry name" value="4-hydroxy-tetrahydrodipicolinate reductase"/>
    <property type="match status" value="1"/>
</dbReference>
<comment type="catalytic activity">
    <reaction evidence="9">
        <text>(S)-2,3,4,5-tetrahydrodipicolinate + NAD(+) + H2O = (2S,4S)-4-hydroxy-2,3,4,5-tetrahydrodipicolinate + NADH + H(+)</text>
        <dbReference type="Rhea" id="RHEA:35323"/>
        <dbReference type="ChEBI" id="CHEBI:15377"/>
        <dbReference type="ChEBI" id="CHEBI:15378"/>
        <dbReference type="ChEBI" id="CHEBI:16845"/>
        <dbReference type="ChEBI" id="CHEBI:57540"/>
        <dbReference type="ChEBI" id="CHEBI:57945"/>
        <dbReference type="ChEBI" id="CHEBI:67139"/>
        <dbReference type="EC" id="1.17.1.8"/>
    </reaction>
</comment>
<dbReference type="InterPro" id="IPR000846">
    <property type="entry name" value="DapB_N"/>
</dbReference>
<name>D4LEM1_RUMC1</name>
<dbReference type="InterPro" id="IPR022664">
    <property type="entry name" value="DapB_N_CS"/>
</dbReference>
<accession>D4LEM1</accession>
<dbReference type="PATRIC" id="fig|213810.4.peg.1927"/>
<dbReference type="KEGG" id="rch:RUM_20400"/>
<dbReference type="EMBL" id="FP929052">
    <property type="protein sequence ID" value="CBL18066.1"/>
    <property type="molecule type" value="Genomic_DNA"/>
</dbReference>
<dbReference type="GO" id="GO:0009089">
    <property type="term" value="P:lysine biosynthetic process via diaminopimelate"/>
    <property type="evidence" value="ECO:0007669"/>
    <property type="project" value="UniProtKB-UniRule"/>
</dbReference>
<evidence type="ECO:0000313" key="14">
    <source>
        <dbReference type="Proteomes" id="UP000007054"/>
    </source>
</evidence>
<dbReference type="BioCyc" id="RCHA213810:RUM_RS09895-MONOMER"/>
<dbReference type="InterPro" id="IPR022663">
    <property type="entry name" value="DapB_C"/>
</dbReference>
<dbReference type="Proteomes" id="UP000007054">
    <property type="component" value="Chromosome"/>
</dbReference>
<protein>
    <recommendedName>
        <fullName evidence="9 10">4-hydroxy-tetrahydrodipicolinate reductase</fullName>
        <shortName evidence="9">HTPA reductase</shortName>
        <ecNumber evidence="9 10">1.17.1.8</ecNumber>
    </recommendedName>
</protein>
<dbReference type="SUPFAM" id="SSF51735">
    <property type="entry name" value="NAD(P)-binding Rossmann-fold domains"/>
    <property type="match status" value="1"/>
</dbReference>
<reference evidence="13" key="1">
    <citation type="submission" date="2010-03" db="EMBL/GenBank/DDBJ databases">
        <title>The genome sequence of Ruminococcus sp. 18P13.</title>
        <authorList>
            <consortium name="metaHIT consortium -- http://www.metahit.eu/"/>
            <person name="Pajon A."/>
            <person name="Turner K."/>
            <person name="Parkhill J."/>
            <person name="Bernalier A."/>
        </authorList>
    </citation>
    <scope>NUCLEOTIDE SEQUENCE [LARGE SCALE GENOMIC DNA]</scope>
    <source>
        <strain evidence="13">Type strain: 18P13</strain>
    </source>
</reference>
<keyword evidence="3 9" id="KW-0028">Amino-acid biosynthesis</keyword>
<evidence type="ECO:0000259" key="12">
    <source>
        <dbReference type="Pfam" id="PF05173"/>
    </source>
</evidence>
<gene>
    <name evidence="9" type="primary">dapB</name>
    <name evidence="13" type="ordered locus">RUM_20400</name>
</gene>
<dbReference type="PANTHER" id="PTHR20836:SF7">
    <property type="entry name" value="4-HYDROXY-TETRAHYDRODIPICOLINATE REDUCTASE"/>
    <property type="match status" value="1"/>
</dbReference>
<keyword evidence="4 9" id="KW-0521">NADP</keyword>
<feature type="domain" description="Dihydrodipicolinate reductase N-terminal" evidence="11">
    <location>
        <begin position="3"/>
        <end position="112"/>
    </location>
</feature>
<feature type="binding site" evidence="9">
    <location>
        <position position="143"/>
    </location>
    <ligand>
        <name>(S)-2,3,4,5-tetrahydrodipicolinate</name>
        <dbReference type="ChEBI" id="CHEBI:16845"/>
    </ligand>
</feature>
<evidence type="ECO:0000256" key="5">
    <source>
        <dbReference type="ARBA" id="ARBA00022915"/>
    </source>
</evidence>